<proteinExistence type="predicted"/>
<accession>A0A420Y0C0</accession>
<evidence type="ECO:0000313" key="5">
    <source>
        <dbReference type="Proteomes" id="UP000275385"/>
    </source>
</evidence>
<evidence type="ECO:0000259" key="3">
    <source>
        <dbReference type="Pfam" id="PF10615"/>
    </source>
</evidence>
<protein>
    <recommendedName>
        <fullName evidence="3">DUF2470 domain-containing protein</fullName>
    </recommendedName>
</protein>
<dbReference type="PANTHER" id="PTHR37783:SF1">
    <property type="entry name" value="MEMBRANE PROTEIN, PUTATIVE (AFU_ORTHOLOGUE AFUA_1G04315)-RELATED"/>
    <property type="match status" value="1"/>
</dbReference>
<dbReference type="Pfam" id="PF10615">
    <property type="entry name" value="DUF2470"/>
    <property type="match status" value="1"/>
</dbReference>
<keyword evidence="2" id="KW-1133">Transmembrane helix</keyword>
<dbReference type="OrthoDB" id="5553410at2759"/>
<dbReference type="EMBL" id="QVQW01000076">
    <property type="protein sequence ID" value="RKU41382.1"/>
    <property type="molecule type" value="Genomic_DNA"/>
</dbReference>
<evidence type="ECO:0000256" key="2">
    <source>
        <dbReference type="SAM" id="Phobius"/>
    </source>
</evidence>
<feature type="compositionally biased region" description="Polar residues" evidence="1">
    <location>
        <begin position="408"/>
        <end position="420"/>
    </location>
</feature>
<dbReference type="Gene3D" id="3.20.180.10">
    <property type="entry name" value="PNP-oxidase-like"/>
    <property type="match status" value="1"/>
</dbReference>
<dbReference type="InterPro" id="IPR037119">
    <property type="entry name" value="Haem_oxidase_HugZ-like_sf"/>
</dbReference>
<keyword evidence="5" id="KW-1185">Reference proteome</keyword>
<keyword evidence="2" id="KW-0812">Transmembrane</keyword>
<organism evidence="4 5">
    <name type="scientific">Coniochaeta pulveracea</name>
    <dbReference type="NCBI Taxonomy" id="177199"/>
    <lineage>
        <taxon>Eukaryota</taxon>
        <taxon>Fungi</taxon>
        <taxon>Dikarya</taxon>
        <taxon>Ascomycota</taxon>
        <taxon>Pezizomycotina</taxon>
        <taxon>Sordariomycetes</taxon>
        <taxon>Sordariomycetidae</taxon>
        <taxon>Coniochaetales</taxon>
        <taxon>Coniochaetaceae</taxon>
        <taxon>Coniochaeta</taxon>
    </lineage>
</organism>
<feature type="transmembrane region" description="Helical" evidence="2">
    <location>
        <begin position="566"/>
        <end position="585"/>
    </location>
</feature>
<sequence length="682" mass="75640">MPLRKSLTAFELYTLHKFASPALHHKVTRDDSLFEQGGASVHELVYQDAQDMIPPSVLNRAPTSPRDLVTQFSTILSPDAISAITENLSSFDSIAGIQCSEAFIAERSIGAWLQFIIESVFVNNAQQPVVGQFDGTDDRDMFGTPESNSGNGAIQQIDLVGRTLLDGWTAHNTTRQLSGLRAGQQLSHDPMMLNATWTPAQPGSNFVYHGTASHYYRADRWPDQFEETPFNALSARQNINQLAPEDAGPVVFTTVSPLRAFLWAAFTSHLPANIPDRAVLSHMQKPWTARGRSYRGIVVFQFTSRQPAPQGLSCYVIRSGLETRWGQKSIQSGRGDIPRGHAWQSYREIHGQDGMAWPDLVHGLEYGSQRTQLTASHTNMWRTAHKDGPALDQLNAGHRGTYAISFMQSDRSSTQPSASTKPGPTKDDKGNDGKGGRKHGQKFGTVDFGQAYLHKMAEPVPPATKTRVLTHMNKDHQADLTTMLRHHLGPQTQPGLNPQMTDITLSSMIITTSDGTEHIIPIVPPMNSFSDVRPSLVSMTLRARAALGLGADGNPIRVERFLPPSGMAAVVFAAVTFYFACFIAVKGGLIQPGRAPYHFLERCGVAEWFTWLVEAIFWPVLGIHVVECWWMERTRLRGRVQRGSRVWWMWLGSCFLEGLTCFKRFDGEVGRLIGAHEGKKTQ</sequence>
<feature type="domain" description="DUF2470" evidence="3">
    <location>
        <begin position="465"/>
        <end position="539"/>
    </location>
</feature>
<dbReference type="Proteomes" id="UP000275385">
    <property type="component" value="Unassembled WGS sequence"/>
</dbReference>
<evidence type="ECO:0000256" key="1">
    <source>
        <dbReference type="SAM" id="MobiDB-lite"/>
    </source>
</evidence>
<feature type="compositionally biased region" description="Basic and acidic residues" evidence="1">
    <location>
        <begin position="424"/>
        <end position="435"/>
    </location>
</feature>
<reference evidence="4 5" key="1">
    <citation type="submission" date="2018-08" db="EMBL/GenBank/DDBJ databases">
        <title>Draft genome of the lignicolous fungus Coniochaeta pulveracea.</title>
        <authorList>
            <person name="Borstlap C.J."/>
            <person name="De Witt R.N."/>
            <person name="Botha A."/>
            <person name="Volschenk H."/>
        </authorList>
    </citation>
    <scope>NUCLEOTIDE SEQUENCE [LARGE SCALE GENOMIC DNA]</scope>
    <source>
        <strain evidence="4 5">CAB683</strain>
    </source>
</reference>
<dbReference type="AlphaFoldDB" id="A0A420Y0C0"/>
<keyword evidence="2" id="KW-0472">Membrane</keyword>
<evidence type="ECO:0000313" key="4">
    <source>
        <dbReference type="EMBL" id="RKU41382.1"/>
    </source>
</evidence>
<gene>
    <name evidence="4" type="ORF">DL546_004125</name>
</gene>
<dbReference type="InterPro" id="IPR019595">
    <property type="entry name" value="DUF2470"/>
</dbReference>
<feature type="region of interest" description="Disordered" evidence="1">
    <location>
        <begin position="408"/>
        <end position="443"/>
    </location>
</feature>
<dbReference type="PANTHER" id="PTHR37783">
    <property type="entry name" value="MEMBRANE PROTEIN, PUTATIVE (AFU_ORTHOLOGUE AFUA_1G04315)-RELATED"/>
    <property type="match status" value="1"/>
</dbReference>
<name>A0A420Y0C0_9PEZI</name>
<comment type="caution">
    <text evidence="4">The sequence shown here is derived from an EMBL/GenBank/DDBJ whole genome shotgun (WGS) entry which is preliminary data.</text>
</comment>